<dbReference type="AlphaFoldDB" id="E4ZN10"/>
<dbReference type="HOGENOM" id="CLU_3351249_0_0_1"/>
<dbReference type="Proteomes" id="UP000002668">
    <property type="component" value="Genome"/>
</dbReference>
<keyword evidence="2" id="KW-1185">Reference proteome</keyword>
<dbReference type="EMBL" id="FP929094">
    <property type="protein sequence ID" value="CBX92613.1"/>
    <property type="molecule type" value="Genomic_DNA"/>
</dbReference>
<gene>
    <name evidence="1" type="ORF">LEMA_P053190.1</name>
</gene>
<reference evidence="2" key="1">
    <citation type="journal article" date="2011" name="Nat. Commun.">
        <title>Effector diversification within compartments of the Leptosphaeria maculans genome affected by Repeat-Induced Point mutations.</title>
        <authorList>
            <person name="Rouxel T."/>
            <person name="Grandaubert J."/>
            <person name="Hane J.K."/>
            <person name="Hoede C."/>
            <person name="van de Wouw A.P."/>
            <person name="Couloux A."/>
            <person name="Dominguez V."/>
            <person name="Anthouard V."/>
            <person name="Bally P."/>
            <person name="Bourras S."/>
            <person name="Cozijnsen A.J."/>
            <person name="Ciuffetti L.M."/>
            <person name="Degrave A."/>
            <person name="Dilmaghani A."/>
            <person name="Duret L."/>
            <person name="Fudal I."/>
            <person name="Goodwin S.B."/>
            <person name="Gout L."/>
            <person name="Glaser N."/>
            <person name="Linglin J."/>
            <person name="Kema G.H.J."/>
            <person name="Lapalu N."/>
            <person name="Lawrence C.B."/>
            <person name="May K."/>
            <person name="Meyer M."/>
            <person name="Ollivier B."/>
            <person name="Poulain J."/>
            <person name="Schoch C.L."/>
            <person name="Simon A."/>
            <person name="Spatafora J.W."/>
            <person name="Stachowiak A."/>
            <person name="Turgeon B.G."/>
            <person name="Tyler B.M."/>
            <person name="Vincent D."/>
            <person name="Weissenbach J."/>
            <person name="Amselem J."/>
            <person name="Quesneville H."/>
            <person name="Oliver R.P."/>
            <person name="Wincker P."/>
            <person name="Balesdent M.-H."/>
            <person name="Howlett B.J."/>
        </authorList>
    </citation>
    <scope>NUCLEOTIDE SEQUENCE [LARGE SCALE GENOMIC DNA]</scope>
    <source>
        <strain evidence="2">JN3 / isolate v23.1.3 / race Av1-4-5-6-7-8</strain>
    </source>
</reference>
<protein>
    <submittedName>
        <fullName evidence="1">Predicted protein</fullName>
    </submittedName>
</protein>
<dbReference type="InParanoid" id="E4ZN10"/>
<accession>E4ZN10</accession>
<evidence type="ECO:0000313" key="1">
    <source>
        <dbReference type="EMBL" id="CBX92613.1"/>
    </source>
</evidence>
<name>E4ZN10_LEPMJ</name>
<proteinExistence type="predicted"/>
<evidence type="ECO:0000313" key="2">
    <source>
        <dbReference type="Proteomes" id="UP000002668"/>
    </source>
</evidence>
<dbReference type="VEuPathDB" id="FungiDB:LEMA_P053190.1"/>
<sequence length="37" mass="4328">MPGTRERDQEDIRAVFAVQYNSVPRYYIPVYSGQYTG</sequence>
<organism evidence="2">
    <name type="scientific">Leptosphaeria maculans (strain JN3 / isolate v23.1.3 / race Av1-4-5-6-7-8)</name>
    <name type="common">Blackleg fungus</name>
    <name type="synonym">Phoma lingam</name>
    <dbReference type="NCBI Taxonomy" id="985895"/>
    <lineage>
        <taxon>Eukaryota</taxon>
        <taxon>Fungi</taxon>
        <taxon>Dikarya</taxon>
        <taxon>Ascomycota</taxon>
        <taxon>Pezizomycotina</taxon>
        <taxon>Dothideomycetes</taxon>
        <taxon>Pleosporomycetidae</taxon>
        <taxon>Pleosporales</taxon>
        <taxon>Pleosporineae</taxon>
        <taxon>Leptosphaeriaceae</taxon>
        <taxon>Plenodomus</taxon>
        <taxon>Plenodomus lingam/Leptosphaeria maculans species complex</taxon>
    </lineage>
</organism>